<dbReference type="InterPro" id="IPR012295">
    <property type="entry name" value="TBP_dom_sf"/>
</dbReference>
<dbReference type="AlphaFoldDB" id="A0A2U1B229"/>
<dbReference type="InterPro" id="IPR001352">
    <property type="entry name" value="RNase_HII/HIII"/>
</dbReference>
<dbReference type="EMBL" id="QEKH01000011">
    <property type="protein sequence ID" value="PVY42577.1"/>
    <property type="molecule type" value="Genomic_DNA"/>
</dbReference>
<feature type="binding site" evidence="14 15">
    <location>
        <position position="101"/>
    </location>
    <ligand>
        <name>a divalent metal cation</name>
        <dbReference type="ChEBI" id="CHEBI:60240"/>
    </ligand>
</feature>
<comment type="similarity">
    <text evidence="5 14">Belongs to the RNase HII family. RnhC subfamily.</text>
</comment>
<feature type="binding site" evidence="14 15">
    <location>
        <position position="206"/>
    </location>
    <ligand>
        <name>a divalent metal cation</name>
        <dbReference type="ChEBI" id="CHEBI:60240"/>
    </ligand>
</feature>
<feature type="binding site" evidence="14 15">
    <location>
        <position position="100"/>
    </location>
    <ligand>
        <name>a divalent metal cation</name>
        <dbReference type="ChEBI" id="CHEBI:60240"/>
    </ligand>
</feature>
<evidence type="ECO:0000259" key="16">
    <source>
        <dbReference type="PROSITE" id="PS51975"/>
    </source>
</evidence>
<comment type="catalytic activity">
    <reaction evidence="1 14 15">
        <text>Endonucleolytic cleavage to 5'-phosphomonoester.</text>
        <dbReference type="EC" id="3.1.26.4"/>
    </reaction>
</comment>
<dbReference type="CDD" id="cd06590">
    <property type="entry name" value="RNase_HII_bacteria_HIII_like"/>
    <property type="match status" value="1"/>
</dbReference>
<evidence type="ECO:0000256" key="2">
    <source>
        <dbReference type="ARBA" id="ARBA00001946"/>
    </source>
</evidence>
<dbReference type="EC" id="3.1.26.4" evidence="6 14"/>
<dbReference type="PANTHER" id="PTHR10954:SF23">
    <property type="entry name" value="RIBONUCLEASE"/>
    <property type="match status" value="1"/>
</dbReference>
<keyword evidence="11 14" id="KW-0255">Endonuclease</keyword>
<dbReference type="PIRSF" id="PIRSF037748">
    <property type="entry name" value="RnhC"/>
    <property type="match status" value="1"/>
</dbReference>
<dbReference type="RefSeq" id="WP_116883770.1">
    <property type="nucleotide sequence ID" value="NZ_CABMMC010000143.1"/>
</dbReference>
<organism evidence="17 18">
    <name type="scientific">Victivallis vadensis</name>
    <dbReference type="NCBI Taxonomy" id="172901"/>
    <lineage>
        <taxon>Bacteria</taxon>
        <taxon>Pseudomonadati</taxon>
        <taxon>Lentisphaerota</taxon>
        <taxon>Lentisphaeria</taxon>
        <taxon>Victivallales</taxon>
        <taxon>Victivallaceae</taxon>
        <taxon>Victivallis</taxon>
    </lineage>
</organism>
<dbReference type="Pfam" id="PF01351">
    <property type="entry name" value="RNase_HII"/>
    <property type="match status" value="1"/>
</dbReference>
<evidence type="ECO:0000313" key="18">
    <source>
        <dbReference type="Proteomes" id="UP000245959"/>
    </source>
</evidence>
<dbReference type="Gene3D" id="3.30.310.10">
    <property type="entry name" value="TATA-Binding Protein"/>
    <property type="match status" value="1"/>
</dbReference>
<comment type="caution">
    <text evidence="17">The sequence shown here is derived from an EMBL/GenBank/DDBJ whole genome shotgun (WGS) entry which is preliminary data.</text>
</comment>
<dbReference type="GO" id="GO:0000287">
    <property type="term" value="F:magnesium ion binding"/>
    <property type="evidence" value="ECO:0007669"/>
    <property type="project" value="UniProtKB-UniRule"/>
</dbReference>
<comment type="function">
    <text evidence="3 14">Endonuclease that specifically degrades the RNA of RNA-DNA hybrids.</text>
</comment>
<dbReference type="NCBIfam" id="TIGR00716">
    <property type="entry name" value="rnhC"/>
    <property type="match status" value="1"/>
</dbReference>
<evidence type="ECO:0000256" key="7">
    <source>
        <dbReference type="ARBA" id="ARBA00021407"/>
    </source>
</evidence>
<keyword evidence="10 14" id="KW-0479">Metal-binding</keyword>
<comment type="cofactor">
    <cofactor evidence="2">
        <name>Mg(2+)</name>
        <dbReference type="ChEBI" id="CHEBI:18420"/>
    </cofactor>
</comment>
<evidence type="ECO:0000256" key="5">
    <source>
        <dbReference type="ARBA" id="ARBA00008378"/>
    </source>
</evidence>
<keyword evidence="12 14" id="KW-0378">Hydrolase</keyword>
<dbReference type="PROSITE" id="PS51975">
    <property type="entry name" value="RNASE_H_2"/>
    <property type="match status" value="1"/>
</dbReference>
<dbReference type="GO" id="GO:0006298">
    <property type="term" value="P:mismatch repair"/>
    <property type="evidence" value="ECO:0007669"/>
    <property type="project" value="TreeGrafter"/>
</dbReference>
<dbReference type="CDD" id="cd14796">
    <property type="entry name" value="RNAse_HIII_N"/>
    <property type="match status" value="1"/>
</dbReference>
<dbReference type="InterPro" id="IPR024568">
    <property type="entry name" value="RNase_HIII_N"/>
</dbReference>
<keyword evidence="18" id="KW-1185">Reference proteome</keyword>
<evidence type="ECO:0000256" key="13">
    <source>
        <dbReference type="ARBA" id="ARBA00022842"/>
    </source>
</evidence>
<evidence type="ECO:0000256" key="12">
    <source>
        <dbReference type="ARBA" id="ARBA00022801"/>
    </source>
</evidence>
<evidence type="ECO:0000256" key="3">
    <source>
        <dbReference type="ARBA" id="ARBA00004065"/>
    </source>
</evidence>
<accession>A0A2U1B229</accession>
<dbReference type="GO" id="GO:0032299">
    <property type="term" value="C:ribonuclease H2 complex"/>
    <property type="evidence" value="ECO:0007669"/>
    <property type="project" value="TreeGrafter"/>
</dbReference>
<gene>
    <name evidence="14" type="primary">rnhC</name>
    <name evidence="17" type="ORF">C8D82_11134</name>
</gene>
<evidence type="ECO:0000256" key="11">
    <source>
        <dbReference type="ARBA" id="ARBA00022759"/>
    </source>
</evidence>
<evidence type="ECO:0000256" key="1">
    <source>
        <dbReference type="ARBA" id="ARBA00000077"/>
    </source>
</evidence>
<dbReference type="GO" id="GO:0043137">
    <property type="term" value="P:DNA replication, removal of RNA primer"/>
    <property type="evidence" value="ECO:0007669"/>
    <property type="project" value="TreeGrafter"/>
</dbReference>
<evidence type="ECO:0000256" key="14">
    <source>
        <dbReference type="HAMAP-Rule" id="MF_00053"/>
    </source>
</evidence>
<comment type="cofactor">
    <cofactor evidence="14 15">
        <name>Mn(2+)</name>
        <dbReference type="ChEBI" id="CHEBI:29035"/>
    </cofactor>
    <cofactor evidence="14 15">
        <name>Mg(2+)</name>
        <dbReference type="ChEBI" id="CHEBI:18420"/>
    </cofactor>
    <text evidence="14 15">Manganese or magnesium. Binds 1 divalent metal ion per monomer in the absence of substrate. May bind a second metal ion after substrate binding.</text>
</comment>
<dbReference type="HAMAP" id="MF_00053">
    <property type="entry name" value="RNase_HIII"/>
    <property type="match status" value="1"/>
</dbReference>
<dbReference type="InterPro" id="IPR024567">
    <property type="entry name" value="RNase_HII/HIII_dom"/>
</dbReference>
<sequence>MAGKKVTSYVCTVTPEQADALRELLDRRGWEFRQLQYARYKAVGDKVNVAVYNSGKLTVQGGGTEDFVSFILEPEILHTFTFGLDPDPADEPVEPHGGIDESGKGDFFGPLCIAGVYADAETGPELRKLGCCDSKLIKSPKKILELAKGIREIARDQYAVVNLPPETYNRLYDKIGNLNRLLAWGHARVIENLLEKVPECPRMLSDKFADESLIKRALMTRGKQIRMEQRTKAESDVAVAAASILAREQFLRGMEKLSAEFGETFPKGAGPLVRETGARILEKHGPGAFARCAKLHFKTYSELTGGIPVNEEDRR</sequence>
<dbReference type="SUPFAM" id="SSF53098">
    <property type="entry name" value="Ribonuclease H-like"/>
    <property type="match status" value="1"/>
</dbReference>
<name>A0A2U1B229_9BACT</name>
<keyword evidence="8 14" id="KW-0963">Cytoplasm</keyword>
<keyword evidence="9 14" id="KW-0540">Nuclease</keyword>
<evidence type="ECO:0000256" key="15">
    <source>
        <dbReference type="PROSITE-ProRule" id="PRU01319"/>
    </source>
</evidence>
<evidence type="ECO:0000313" key="17">
    <source>
        <dbReference type="EMBL" id="PVY42577.1"/>
    </source>
</evidence>
<feature type="domain" description="RNase H type-2" evidence="16">
    <location>
        <begin position="94"/>
        <end position="309"/>
    </location>
</feature>
<dbReference type="InterPro" id="IPR012337">
    <property type="entry name" value="RNaseH-like_sf"/>
</dbReference>
<evidence type="ECO:0000256" key="10">
    <source>
        <dbReference type="ARBA" id="ARBA00022723"/>
    </source>
</evidence>
<keyword evidence="13 14" id="KW-0460">Magnesium</keyword>
<evidence type="ECO:0000256" key="9">
    <source>
        <dbReference type="ARBA" id="ARBA00022722"/>
    </source>
</evidence>
<dbReference type="Proteomes" id="UP000245959">
    <property type="component" value="Unassembled WGS sequence"/>
</dbReference>
<protein>
    <recommendedName>
        <fullName evidence="7 14">Ribonuclease HIII</fullName>
        <shortName evidence="14">RNase HIII</shortName>
        <ecNumber evidence="6 14">3.1.26.4</ecNumber>
    </recommendedName>
</protein>
<evidence type="ECO:0000256" key="6">
    <source>
        <dbReference type="ARBA" id="ARBA00012180"/>
    </source>
</evidence>
<evidence type="ECO:0000256" key="4">
    <source>
        <dbReference type="ARBA" id="ARBA00004496"/>
    </source>
</evidence>
<dbReference type="Gene3D" id="3.30.420.10">
    <property type="entry name" value="Ribonuclease H-like superfamily/Ribonuclease H"/>
    <property type="match status" value="1"/>
</dbReference>
<evidence type="ECO:0000256" key="8">
    <source>
        <dbReference type="ARBA" id="ARBA00022490"/>
    </source>
</evidence>
<dbReference type="InterPro" id="IPR004641">
    <property type="entry name" value="RNase_HIII"/>
</dbReference>
<dbReference type="GeneID" id="78295082"/>
<comment type="subcellular location">
    <subcellularLocation>
        <location evidence="4 14">Cytoplasm</location>
    </subcellularLocation>
</comment>
<dbReference type="InterPro" id="IPR036397">
    <property type="entry name" value="RNaseH_sf"/>
</dbReference>
<dbReference type="GO" id="GO:0003723">
    <property type="term" value="F:RNA binding"/>
    <property type="evidence" value="ECO:0007669"/>
    <property type="project" value="UniProtKB-UniRule"/>
</dbReference>
<reference evidence="17 18" key="1">
    <citation type="submission" date="2018-04" db="EMBL/GenBank/DDBJ databases">
        <title>Genomic Encyclopedia of Type Strains, Phase IV (KMG-IV): sequencing the most valuable type-strain genomes for metagenomic binning, comparative biology and taxonomic classification.</title>
        <authorList>
            <person name="Goeker M."/>
        </authorList>
    </citation>
    <scope>NUCLEOTIDE SEQUENCE [LARGE SCALE GENOMIC DNA]</scope>
    <source>
        <strain evidence="17 18">DSM 14823</strain>
    </source>
</reference>
<dbReference type="GO" id="GO:0004523">
    <property type="term" value="F:RNA-DNA hybrid ribonuclease activity"/>
    <property type="evidence" value="ECO:0007669"/>
    <property type="project" value="UniProtKB-UniRule"/>
</dbReference>
<dbReference type="GO" id="GO:0005737">
    <property type="term" value="C:cytoplasm"/>
    <property type="evidence" value="ECO:0007669"/>
    <property type="project" value="UniProtKB-SubCell"/>
</dbReference>
<proteinExistence type="inferred from homology"/>
<dbReference type="OrthoDB" id="9777935at2"/>
<dbReference type="PANTHER" id="PTHR10954">
    <property type="entry name" value="RIBONUCLEASE H2 SUBUNIT A"/>
    <property type="match status" value="1"/>
</dbReference>